<comment type="caution">
    <text evidence="1">The sequence shown here is derived from an EMBL/GenBank/DDBJ whole genome shotgun (WGS) entry which is preliminary data.</text>
</comment>
<organism evidence="1 2">
    <name type="scientific">Periplaneta americana</name>
    <name type="common">American cockroach</name>
    <name type="synonym">Blatta americana</name>
    <dbReference type="NCBI Taxonomy" id="6978"/>
    <lineage>
        <taxon>Eukaryota</taxon>
        <taxon>Metazoa</taxon>
        <taxon>Ecdysozoa</taxon>
        <taxon>Arthropoda</taxon>
        <taxon>Hexapoda</taxon>
        <taxon>Insecta</taxon>
        <taxon>Pterygota</taxon>
        <taxon>Neoptera</taxon>
        <taxon>Polyneoptera</taxon>
        <taxon>Dictyoptera</taxon>
        <taxon>Blattodea</taxon>
        <taxon>Blattoidea</taxon>
        <taxon>Blattidae</taxon>
        <taxon>Blattinae</taxon>
        <taxon>Periplaneta</taxon>
    </lineage>
</organism>
<keyword evidence="2" id="KW-1185">Reference proteome</keyword>
<evidence type="ECO:0000313" key="2">
    <source>
        <dbReference type="Proteomes" id="UP001148838"/>
    </source>
</evidence>
<dbReference type="EMBL" id="JAJSOF020000029">
    <property type="protein sequence ID" value="KAJ4432400.1"/>
    <property type="molecule type" value="Genomic_DNA"/>
</dbReference>
<reference evidence="1 2" key="1">
    <citation type="journal article" date="2022" name="Allergy">
        <title>Genome assembly and annotation of Periplaneta americana reveal a comprehensive cockroach allergen profile.</title>
        <authorList>
            <person name="Wang L."/>
            <person name="Xiong Q."/>
            <person name="Saelim N."/>
            <person name="Wang L."/>
            <person name="Nong W."/>
            <person name="Wan A.T."/>
            <person name="Shi M."/>
            <person name="Liu X."/>
            <person name="Cao Q."/>
            <person name="Hui J.H.L."/>
            <person name="Sookrung N."/>
            <person name="Leung T.F."/>
            <person name="Tungtrongchitr A."/>
            <person name="Tsui S.K.W."/>
        </authorList>
    </citation>
    <scope>NUCLEOTIDE SEQUENCE [LARGE SCALE GENOMIC DNA]</scope>
    <source>
        <strain evidence="1">PWHHKU_190912</strain>
    </source>
</reference>
<proteinExistence type="predicted"/>
<accession>A0ABQ8SEC5</accession>
<protein>
    <submittedName>
        <fullName evidence="1">Uncharacterized protein</fullName>
    </submittedName>
</protein>
<dbReference type="Proteomes" id="UP001148838">
    <property type="component" value="Unassembled WGS sequence"/>
</dbReference>
<evidence type="ECO:0000313" key="1">
    <source>
        <dbReference type="EMBL" id="KAJ4432400.1"/>
    </source>
</evidence>
<gene>
    <name evidence="1" type="ORF">ANN_21019</name>
</gene>
<name>A0ABQ8SEC5_PERAM</name>
<sequence>MSPGSNTESYPAFAHIGLRENPRKKNLNQVTCPDWESNPGHPVSRLDALTNLNHWQSVLFSDESRYRLARCDGRLRVWGQPRKRLSAACVQEVEKFAERIRSIGEIHDPMGNRNRFLRLWSVVSQPLHYRVPPILASSAARHKSASLSARRPGTTSSQFTVLLSQSLEFTVSRTTDLQRQFTVLELGSLQLRSTALELRPSDADADADTHSSRTPAHKSGLLALAYSLTE</sequence>